<evidence type="ECO:0000256" key="1">
    <source>
        <dbReference type="ARBA" id="ARBA00005272"/>
    </source>
</evidence>
<keyword evidence="4" id="KW-0274">FAD</keyword>
<dbReference type="Pfam" id="PF07992">
    <property type="entry name" value="Pyr_redox_2"/>
    <property type="match status" value="1"/>
</dbReference>
<dbReference type="PANTHER" id="PTHR43706">
    <property type="entry name" value="NADH DEHYDROGENASE"/>
    <property type="match status" value="1"/>
</dbReference>
<keyword evidence="8" id="KW-1133">Transmembrane helix</keyword>
<organism evidence="10 11">
    <name type="scientific">Fontibacillus phaseoli</name>
    <dbReference type="NCBI Taxonomy" id="1416533"/>
    <lineage>
        <taxon>Bacteria</taxon>
        <taxon>Bacillati</taxon>
        <taxon>Bacillota</taxon>
        <taxon>Bacilli</taxon>
        <taxon>Bacillales</taxon>
        <taxon>Paenibacillaceae</taxon>
        <taxon>Fontibacillus</taxon>
    </lineage>
</organism>
<dbReference type="PRINTS" id="PR00368">
    <property type="entry name" value="FADPNR"/>
</dbReference>
<gene>
    <name evidence="10" type="ORF">DFP94_12029</name>
</gene>
<comment type="similarity">
    <text evidence="1">Belongs to the NADH dehydrogenase family.</text>
</comment>
<feature type="transmembrane region" description="Helical" evidence="8">
    <location>
        <begin position="579"/>
        <end position="604"/>
    </location>
</feature>
<reference evidence="10 11" key="1">
    <citation type="submission" date="2018-07" db="EMBL/GenBank/DDBJ databases">
        <title>Genomic Encyclopedia of Type Strains, Phase III (KMG-III): the genomes of soil and plant-associated and newly described type strains.</title>
        <authorList>
            <person name="Whitman W."/>
        </authorList>
    </citation>
    <scope>NUCLEOTIDE SEQUENCE [LARGE SCALE GENOMIC DNA]</scope>
    <source>
        <strain evidence="10 11">CECT 8333</strain>
    </source>
</reference>
<dbReference type="OrthoDB" id="9781621at2"/>
<dbReference type="AlphaFoldDB" id="A0A369AW21"/>
<evidence type="ECO:0000256" key="6">
    <source>
        <dbReference type="ARBA" id="ARBA00023027"/>
    </source>
</evidence>
<keyword evidence="8" id="KW-0472">Membrane</keyword>
<keyword evidence="6" id="KW-0520">NAD</keyword>
<comment type="caution">
    <text evidence="10">The sequence shown here is derived from an EMBL/GenBank/DDBJ whole genome shotgun (WGS) entry which is preliminary data.</text>
</comment>
<protein>
    <recommendedName>
        <fullName evidence="2">NADH:ubiquinone reductase (non-electrogenic)</fullName>
        <ecNumber evidence="2">1.6.5.9</ecNumber>
    </recommendedName>
</protein>
<evidence type="ECO:0000256" key="5">
    <source>
        <dbReference type="ARBA" id="ARBA00023002"/>
    </source>
</evidence>
<evidence type="ECO:0000313" key="10">
    <source>
        <dbReference type="EMBL" id="RCX13582.1"/>
    </source>
</evidence>
<evidence type="ECO:0000256" key="7">
    <source>
        <dbReference type="ARBA" id="ARBA00047599"/>
    </source>
</evidence>
<dbReference type="InterPro" id="IPR023753">
    <property type="entry name" value="FAD/NAD-binding_dom"/>
</dbReference>
<dbReference type="InterPro" id="IPR036188">
    <property type="entry name" value="FAD/NAD-bd_sf"/>
</dbReference>
<dbReference type="EC" id="1.6.5.9" evidence="2"/>
<keyword evidence="3" id="KW-0285">Flavoprotein</keyword>
<keyword evidence="5" id="KW-0560">Oxidoreductase</keyword>
<evidence type="ECO:0000313" key="11">
    <source>
        <dbReference type="Proteomes" id="UP000253090"/>
    </source>
</evidence>
<evidence type="ECO:0000259" key="9">
    <source>
        <dbReference type="Pfam" id="PF07992"/>
    </source>
</evidence>
<dbReference type="InterPro" id="IPR045024">
    <property type="entry name" value="NDH-2"/>
</dbReference>
<feature type="transmembrane region" description="Helical" evidence="8">
    <location>
        <begin position="547"/>
        <end position="573"/>
    </location>
</feature>
<accession>A0A369AW21</accession>
<feature type="transmembrane region" description="Helical" evidence="8">
    <location>
        <begin position="518"/>
        <end position="540"/>
    </location>
</feature>
<evidence type="ECO:0000256" key="2">
    <source>
        <dbReference type="ARBA" id="ARBA00012637"/>
    </source>
</evidence>
<dbReference type="GO" id="GO:0050136">
    <property type="term" value="F:NADH dehydrogenase (quinone) (non-electrogenic) activity"/>
    <property type="evidence" value="ECO:0007669"/>
    <property type="project" value="UniProtKB-EC"/>
</dbReference>
<evidence type="ECO:0000256" key="4">
    <source>
        <dbReference type="ARBA" id="ARBA00022827"/>
    </source>
</evidence>
<evidence type="ECO:0000256" key="3">
    <source>
        <dbReference type="ARBA" id="ARBA00022630"/>
    </source>
</evidence>
<keyword evidence="11" id="KW-1185">Reference proteome</keyword>
<dbReference type="Gene3D" id="3.50.50.100">
    <property type="match status" value="1"/>
</dbReference>
<feature type="domain" description="FAD/NAD(P)-binding" evidence="9">
    <location>
        <begin position="3"/>
        <end position="322"/>
    </location>
</feature>
<comment type="catalytic activity">
    <reaction evidence="7">
        <text>a quinone + NADH + H(+) = a quinol + NAD(+)</text>
        <dbReference type="Rhea" id="RHEA:46160"/>
        <dbReference type="ChEBI" id="CHEBI:15378"/>
        <dbReference type="ChEBI" id="CHEBI:24646"/>
        <dbReference type="ChEBI" id="CHEBI:57540"/>
        <dbReference type="ChEBI" id="CHEBI:57945"/>
        <dbReference type="ChEBI" id="CHEBI:132124"/>
        <dbReference type="EC" id="1.6.5.9"/>
    </reaction>
</comment>
<dbReference type="EMBL" id="QPJW01000020">
    <property type="protein sequence ID" value="RCX13582.1"/>
    <property type="molecule type" value="Genomic_DNA"/>
</dbReference>
<dbReference type="RefSeq" id="WP_114499093.1">
    <property type="nucleotide sequence ID" value="NZ_QPJW01000020.1"/>
</dbReference>
<sequence>MKKIVVLGGGYGGVVTSKHLAKLFKKDKDVEITLIDRNPYHTLLTELHEVAANRAPEDSIKIELKKIFAGQKVDVVLDSIDQIDFASKQLRSEKNTYKYDYLVIGTGCKPTFFGIPGAEEHSLTLWSYEDAVRLKEQIRNKFGLAAKETNPAKRRKMLSFVVVGAGFTGVELVGEMAEFRDELCKEFFIDPSEVRLVVADMAPKILPILPDKLIEKAAKRLHKMNVEIITSAKITGVTPTGVVLGDKELEADTVVWTAGVEGSELVGKLDVKQEGRKRIVTNDKLQSVDHENVYIVGDNIFFIPEGETRPVPQMVENAEQAGPLIAHNIHADIHNKPKKSYKPGFHGTMVCIGSRYGVANVGLPNKMFMLTGFMAMFSKHLINMYYLFTVAGFAKVWTYMMHEFFHVNNRRSFVGGHFAKRSPNFWLLPLRVFVGYKWLEEGLDKLPKIFKDPSNIFLIPANPNAGDAVSAASEAATNVTQAVDAQTAASAVESASTAVTALPVPGFVKSIVNWFMDIFFYSSDGGFTALATVFQFFMVFMEIALGIMIIVGLFTAVASAATVALGIMIWSSSMASTEMIWYMTAGVALIGGSGSAFGLDYYVLPWLKKQWKRIPLVRRWYLYTE</sequence>
<name>A0A369AW21_9BACL</name>
<keyword evidence="8" id="KW-0812">Transmembrane</keyword>
<evidence type="ECO:0000256" key="8">
    <source>
        <dbReference type="SAM" id="Phobius"/>
    </source>
</evidence>
<dbReference type="SUPFAM" id="SSF51905">
    <property type="entry name" value="FAD/NAD(P)-binding domain"/>
    <property type="match status" value="1"/>
</dbReference>
<dbReference type="PRINTS" id="PR00411">
    <property type="entry name" value="PNDRDTASEI"/>
</dbReference>
<dbReference type="PANTHER" id="PTHR43706:SF47">
    <property type="entry name" value="EXTERNAL NADH-UBIQUINONE OXIDOREDUCTASE 1, MITOCHONDRIAL-RELATED"/>
    <property type="match status" value="1"/>
</dbReference>
<proteinExistence type="inferred from homology"/>
<dbReference type="Proteomes" id="UP000253090">
    <property type="component" value="Unassembled WGS sequence"/>
</dbReference>